<dbReference type="Proteomes" id="UP000237441">
    <property type="component" value="Unassembled WGS sequence"/>
</dbReference>
<feature type="signal peptide" evidence="2">
    <location>
        <begin position="1"/>
        <end position="19"/>
    </location>
</feature>
<evidence type="ECO:0000313" key="4">
    <source>
        <dbReference type="Proteomes" id="UP000237441"/>
    </source>
</evidence>
<sequence length="279" mass="29951">MKLSAALAAAVLAAGTTTALPAVAEAVAEAAAAVLAATTTALPAVAEAAAAPPHQNWGMPIINHIPVPGAAGRRSSPALDKVTTTDNVEDDDDDDLDGFTHHAVTRRDDDEYDDEDDDDALDDHHGSGAAEHHHHRRDDHDHDDDLDGFYSVERRAGGRGKGGSDLAHPKPIALTLTHPKTIPDDGRGIEKSDFENFGEELMRRAGRHRPIVDHTPVERRHRRADDAGKPVAEAFWGMPVVEHVPVPDTRREVAAAAAAAELESRREPFPIVDHKPSEP</sequence>
<protein>
    <submittedName>
        <fullName evidence="3">Uncharacterized protein</fullName>
    </submittedName>
</protein>
<proteinExistence type="predicted"/>
<feature type="region of interest" description="Disordered" evidence="1">
    <location>
        <begin position="68"/>
        <end position="148"/>
    </location>
</feature>
<feature type="compositionally biased region" description="Acidic residues" evidence="1">
    <location>
        <begin position="87"/>
        <end position="97"/>
    </location>
</feature>
<comment type="caution">
    <text evidence="3">The sequence shown here is derived from an EMBL/GenBank/DDBJ whole genome shotgun (WGS) entry which is preliminary data.</text>
</comment>
<evidence type="ECO:0000256" key="1">
    <source>
        <dbReference type="SAM" id="MobiDB-lite"/>
    </source>
</evidence>
<gene>
    <name evidence="3" type="ORF">BB8028_0006g02810</name>
</gene>
<name>A0A2S7YJ21_BEABA</name>
<feature type="chain" id="PRO_5015542512" evidence="2">
    <location>
        <begin position="20"/>
        <end position="279"/>
    </location>
</feature>
<evidence type="ECO:0000313" key="3">
    <source>
        <dbReference type="EMBL" id="PQK15959.1"/>
    </source>
</evidence>
<dbReference type="AlphaFoldDB" id="A0A2S7YJ21"/>
<dbReference type="EMBL" id="JRHA01000006">
    <property type="protein sequence ID" value="PQK15959.1"/>
    <property type="molecule type" value="Genomic_DNA"/>
</dbReference>
<dbReference type="OrthoDB" id="10481438at2759"/>
<feature type="compositionally biased region" description="Acidic residues" evidence="1">
    <location>
        <begin position="110"/>
        <end position="121"/>
    </location>
</feature>
<accession>A0A2S7YJ21</accession>
<organism evidence="3 4">
    <name type="scientific">Beauveria bassiana</name>
    <name type="common">White muscardine disease fungus</name>
    <name type="synonym">Tritirachium shiotae</name>
    <dbReference type="NCBI Taxonomy" id="176275"/>
    <lineage>
        <taxon>Eukaryota</taxon>
        <taxon>Fungi</taxon>
        <taxon>Dikarya</taxon>
        <taxon>Ascomycota</taxon>
        <taxon>Pezizomycotina</taxon>
        <taxon>Sordariomycetes</taxon>
        <taxon>Hypocreomycetidae</taxon>
        <taxon>Hypocreales</taxon>
        <taxon>Cordycipitaceae</taxon>
        <taxon>Beauveria</taxon>
    </lineage>
</organism>
<evidence type="ECO:0000256" key="2">
    <source>
        <dbReference type="SAM" id="SignalP"/>
    </source>
</evidence>
<keyword evidence="2" id="KW-0732">Signal</keyword>
<reference evidence="3 4" key="1">
    <citation type="submission" date="2016-07" db="EMBL/GenBank/DDBJ databases">
        <title>Comparative genomics of the entomopathogenic fungus Beauveria bassiana.</title>
        <authorList>
            <person name="Valero Jimenez C.A."/>
            <person name="Zwaan B.J."/>
            <person name="Van Kan J.A."/>
            <person name="Takken W."/>
            <person name="Debets A.J."/>
            <person name="Schoustra S.E."/>
            <person name="Koenraadt C.J."/>
        </authorList>
    </citation>
    <scope>NUCLEOTIDE SEQUENCE [LARGE SCALE GENOMIC DNA]</scope>
    <source>
        <strain evidence="3 4">ARSEF 8028</strain>
    </source>
</reference>